<feature type="domain" description="AraC effector-binding" evidence="1">
    <location>
        <begin position="2"/>
        <end position="153"/>
    </location>
</feature>
<dbReference type="AlphaFoldDB" id="A0A067CV19"/>
<gene>
    <name evidence="2" type="ORF">SPRG_05082</name>
</gene>
<sequence length="157" mass="17689">MAQVELRTVKPIRVAMLRASLASFHDQKGVWGELLTFIFGQGLAPRGPTIAKYFSMEPIDLAVCSPLDPTDQVKSHDRIVVEDLEEALMAVYTHRGAMCEIEKAYEALFPWLEASEYEQAGPSREVYVQVPMRPDVENGDWDNIIVEVQVPVKRKAT</sequence>
<dbReference type="STRING" id="695850.A0A067CV19"/>
<dbReference type="Gene3D" id="3.20.80.10">
    <property type="entry name" value="Regulatory factor, effector binding domain"/>
    <property type="match status" value="1"/>
</dbReference>
<keyword evidence="3" id="KW-1185">Reference proteome</keyword>
<evidence type="ECO:0000259" key="1">
    <source>
        <dbReference type="SMART" id="SM00871"/>
    </source>
</evidence>
<dbReference type="RefSeq" id="XP_012198981.1">
    <property type="nucleotide sequence ID" value="XM_012343591.1"/>
</dbReference>
<dbReference type="InterPro" id="IPR050908">
    <property type="entry name" value="SmbC-like"/>
</dbReference>
<dbReference type="SUPFAM" id="SSF55136">
    <property type="entry name" value="Probable bacterial effector-binding domain"/>
    <property type="match status" value="1"/>
</dbReference>
<dbReference type="PANTHER" id="PTHR40055">
    <property type="entry name" value="TRANSCRIPTIONAL REGULATOR YGIV-RELATED"/>
    <property type="match status" value="1"/>
</dbReference>
<dbReference type="Proteomes" id="UP000030745">
    <property type="component" value="Unassembled WGS sequence"/>
</dbReference>
<organism evidence="2 3">
    <name type="scientific">Saprolegnia parasitica (strain CBS 223.65)</name>
    <dbReference type="NCBI Taxonomy" id="695850"/>
    <lineage>
        <taxon>Eukaryota</taxon>
        <taxon>Sar</taxon>
        <taxon>Stramenopiles</taxon>
        <taxon>Oomycota</taxon>
        <taxon>Saprolegniomycetes</taxon>
        <taxon>Saprolegniales</taxon>
        <taxon>Saprolegniaceae</taxon>
        <taxon>Saprolegnia</taxon>
    </lineage>
</organism>
<dbReference type="OMA" id="KYFSMEP"/>
<dbReference type="OrthoDB" id="58441at2759"/>
<evidence type="ECO:0000313" key="2">
    <source>
        <dbReference type="EMBL" id="KDO30371.1"/>
    </source>
</evidence>
<dbReference type="InterPro" id="IPR029442">
    <property type="entry name" value="GyrI-like"/>
</dbReference>
<dbReference type="EMBL" id="KK583202">
    <property type="protein sequence ID" value="KDO30371.1"/>
    <property type="molecule type" value="Genomic_DNA"/>
</dbReference>
<dbReference type="InterPro" id="IPR011256">
    <property type="entry name" value="Reg_factor_effector_dom_sf"/>
</dbReference>
<protein>
    <recommendedName>
        <fullName evidence="1">AraC effector-binding domain-containing protein</fullName>
    </recommendedName>
</protein>
<proteinExistence type="predicted"/>
<evidence type="ECO:0000313" key="3">
    <source>
        <dbReference type="Proteomes" id="UP000030745"/>
    </source>
</evidence>
<dbReference type="InterPro" id="IPR010499">
    <property type="entry name" value="AraC_E-bd"/>
</dbReference>
<accession>A0A067CV19</accession>
<dbReference type="SMART" id="SM00871">
    <property type="entry name" value="AraC_E_bind"/>
    <property type="match status" value="1"/>
</dbReference>
<dbReference type="KEGG" id="spar:SPRG_05082"/>
<dbReference type="PANTHER" id="PTHR40055:SF1">
    <property type="entry name" value="TRANSCRIPTIONAL REGULATOR YGIV-RELATED"/>
    <property type="match status" value="1"/>
</dbReference>
<dbReference type="VEuPathDB" id="FungiDB:SPRG_05082"/>
<reference evidence="2 3" key="1">
    <citation type="journal article" date="2013" name="PLoS Genet.">
        <title>Distinctive expansion of potential virulence genes in the genome of the oomycete fish pathogen Saprolegnia parasitica.</title>
        <authorList>
            <person name="Jiang R.H."/>
            <person name="de Bruijn I."/>
            <person name="Haas B.J."/>
            <person name="Belmonte R."/>
            <person name="Lobach L."/>
            <person name="Christie J."/>
            <person name="van den Ackerveken G."/>
            <person name="Bottin A."/>
            <person name="Bulone V."/>
            <person name="Diaz-Moreno S.M."/>
            <person name="Dumas B."/>
            <person name="Fan L."/>
            <person name="Gaulin E."/>
            <person name="Govers F."/>
            <person name="Grenville-Briggs L.J."/>
            <person name="Horner N.R."/>
            <person name="Levin J.Z."/>
            <person name="Mammella M."/>
            <person name="Meijer H.J."/>
            <person name="Morris P."/>
            <person name="Nusbaum C."/>
            <person name="Oome S."/>
            <person name="Phillips A.J."/>
            <person name="van Rooyen D."/>
            <person name="Rzeszutek E."/>
            <person name="Saraiva M."/>
            <person name="Secombes C.J."/>
            <person name="Seidl M.F."/>
            <person name="Snel B."/>
            <person name="Stassen J.H."/>
            <person name="Sykes S."/>
            <person name="Tripathy S."/>
            <person name="van den Berg H."/>
            <person name="Vega-Arreguin J.C."/>
            <person name="Wawra S."/>
            <person name="Young S.K."/>
            <person name="Zeng Q."/>
            <person name="Dieguez-Uribeondo J."/>
            <person name="Russ C."/>
            <person name="Tyler B.M."/>
            <person name="van West P."/>
        </authorList>
    </citation>
    <scope>NUCLEOTIDE SEQUENCE [LARGE SCALE GENOMIC DNA]</scope>
    <source>
        <strain evidence="2 3">CBS 223.65</strain>
    </source>
</reference>
<dbReference type="Pfam" id="PF06445">
    <property type="entry name" value="GyrI-like"/>
    <property type="match status" value="1"/>
</dbReference>
<name>A0A067CV19_SAPPC</name>
<dbReference type="GeneID" id="24127491"/>